<dbReference type="PROSITE" id="PS51257">
    <property type="entry name" value="PROKAR_LIPOPROTEIN"/>
    <property type="match status" value="1"/>
</dbReference>
<evidence type="ECO:0000256" key="1">
    <source>
        <dbReference type="SAM" id="Phobius"/>
    </source>
</evidence>
<organism evidence="2">
    <name type="scientific">Cacopsylla melanoneura</name>
    <dbReference type="NCBI Taxonomy" id="428564"/>
    <lineage>
        <taxon>Eukaryota</taxon>
        <taxon>Metazoa</taxon>
        <taxon>Ecdysozoa</taxon>
        <taxon>Arthropoda</taxon>
        <taxon>Hexapoda</taxon>
        <taxon>Insecta</taxon>
        <taxon>Pterygota</taxon>
        <taxon>Neoptera</taxon>
        <taxon>Paraneoptera</taxon>
        <taxon>Hemiptera</taxon>
        <taxon>Sternorrhyncha</taxon>
        <taxon>Psylloidea</taxon>
        <taxon>Psyllidae</taxon>
        <taxon>Psyllinae</taxon>
        <taxon>Cacopsylla</taxon>
    </lineage>
</organism>
<dbReference type="EMBL" id="HBUF01170843">
    <property type="protein sequence ID" value="CAG6652310.1"/>
    <property type="molecule type" value="Transcribed_RNA"/>
</dbReference>
<keyword evidence="1" id="KW-1133">Transmembrane helix</keyword>
<feature type="transmembrane region" description="Helical" evidence="1">
    <location>
        <begin position="15"/>
        <end position="35"/>
    </location>
</feature>
<reference evidence="2" key="1">
    <citation type="submission" date="2021-05" db="EMBL/GenBank/DDBJ databases">
        <authorList>
            <person name="Alioto T."/>
            <person name="Alioto T."/>
            <person name="Gomez Garrido J."/>
        </authorList>
    </citation>
    <scope>NUCLEOTIDE SEQUENCE</scope>
</reference>
<protein>
    <submittedName>
        <fullName evidence="2">Uncharacterized protein</fullName>
    </submittedName>
</protein>
<accession>A0A8D8WBT1</accession>
<evidence type="ECO:0000313" key="2">
    <source>
        <dbReference type="EMBL" id="CAG6652310.1"/>
    </source>
</evidence>
<keyword evidence="1" id="KW-0472">Membrane</keyword>
<sequence length="136" mass="15291">MISYLIRSSLITPQLHLIILISATSILFSCVFFTAHVSAPYSIAGLTVVRQCYKLSFQSKSHSYITQYSSHLFLIHPGCIHSCSISQSSSPPLLIVDPRYLSFLTVFTSFPPKCIFSSLLEKFDCKVINVEIYAKF</sequence>
<dbReference type="AlphaFoldDB" id="A0A8D8WBT1"/>
<proteinExistence type="predicted"/>
<name>A0A8D8WBT1_9HEMI</name>
<keyword evidence="1" id="KW-0812">Transmembrane</keyword>